<organism evidence="2 3">
    <name type="scientific">Novosphingobium anseongense</name>
    <dbReference type="NCBI Taxonomy" id="3133436"/>
    <lineage>
        <taxon>Bacteria</taxon>
        <taxon>Pseudomonadati</taxon>
        <taxon>Pseudomonadota</taxon>
        <taxon>Alphaproteobacteria</taxon>
        <taxon>Sphingomonadales</taxon>
        <taxon>Sphingomonadaceae</taxon>
        <taxon>Novosphingobium</taxon>
    </lineage>
</organism>
<protein>
    <submittedName>
        <fullName evidence="2">Thiamine phosphate synthase</fullName>
    </submittedName>
</protein>
<evidence type="ECO:0000313" key="3">
    <source>
        <dbReference type="Proteomes" id="UP001361239"/>
    </source>
</evidence>
<reference evidence="2 3" key="1">
    <citation type="submission" date="2024-03" db="EMBL/GenBank/DDBJ databases">
        <authorList>
            <person name="Jo J.-H."/>
        </authorList>
    </citation>
    <scope>NUCLEOTIDE SEQUENCE [LARGE SCALE GENOMIC DNA]</scope>
    <source>
        <strain evidence="2 3">PS1R-30</strain>
    </source>
</reference>
<dbReference type="Proteomes" id="UP001361239">
    <property type="component" value="Unassembled WGS sequence"/>
</dbReference>
<dbReference type="Pfam" id="PF02581">
    <property type="entry name" value="TMP-TENI"/>
    <property type="match status" value="1"/>
</dbReference>
<dbReference type="InterPro" id="IPR022998">
    <property type="entry name" value="ThiamineP_synth_TenI"/>
</dbReference>
<evidence type="ECO:0000313" key="2">
    <source>
        <dbReference type="EMBL" id="MEJ5976836.1"/>
    </source>
</evidence>
<dbReference type="InterPro" id="IPR013785">
    <property type="entry name" value="Aldolase_TIM"/>
</dbReference>
<gene>
    <name evidence="2" type="ORF">WG901_09340</name>
</gene>
<accession>A0ABU8RVU9</accession>
<dbReference type="InterPro" id="IPR036206">
    <property type="entry name" value="ThiamineP_synth_sf"/>
</dbReference>
<dbReference type="EMBL" id="JBBHJZ010000002">
    <property type="protein sequence ID" value="MEJ5976836.1"/>
    <property type="molecule type" value="Genomic_DNA"/>
</dbReference>
<dbReference type="RefSeq" id="WP_339586797.1">
    <property type="nucleotide sequence ID" value="NZ_JBBHJZ010000002.1"/>
</dbReference>
<proteinExistence type="predicted"/>
<evidence type="ECO:0000259" key="1">
    <source>
        <dbReference type="Pfam" id="PF02581"/>
    </source>
</evidence>
<comment type="caution">
    <text evidence="2">The sequence shown here is derived from an EMBL/GenBank/DDBJ whole genome shotgun (WGS) entry which is preliminary data.</text>
</comment>
<sequence length="194" mass="21248">MARCYSEAMPKRQSALPTVWPEVWLVSDARNDAALEAALARLPRGSGLIYRHHHLPPAERRVRFERLAALARRRSHWLILAGSIANARAWRADGAYGSPAALASGPAGMRLVTAHSLREIAAARRARADAILLSPVFATRSHPGGRWLGPLRFRQLARRTDLPVIALGGMTRDRARHLGSPAWAAIDGLIPKDS</sequence>
<dbReference type="CDD" id="cd00564">
    <property type="entry name" value="TMP_TenI"/>
    <property type="match status" value="1"/>
</dbReference>
<dbReference type="SUPFAM" id="SSF51391">
    <property type="entry name" value="Thiamin phosphate synthase"/>
    <property type="match status" value="1"/>
</dbReference>
<keyword evidence="3" id="KW-1185">Reference proteome</keyword>
<name>A0ABU8RVU9_9SPHN</name>
<dbReference type="Gene3D" id="3.20.20.70">
    <property type="entry name" value="Aldolase class I"/>
    <property type="match status" value="1"/>
</dbReference>
<feature type="domain" description="Thiamine phosphate synthase/TenI" evidence="1">
    <location>
        <begin position="27"/>
        <end position="177"/>
    </location>
</feature>